<evidence type="ECO:0000256" key="1">
    <source>
        <dbReference type="SAM" id="Coils"/>
    </source>
</evidence>
<dbReference type="SUPFAM" id="SSF50494">
    <property type="entry name" value="Trypsin-like serine proteases"/>
    <property type="match status" value="1"/>
</dbReference>
<feature type="domain" description="Harmonin-binding protein USHBP1 PDZ-binding" evidence="3">
    <location>
        <begin position="2"/>
        <end position="59"/>
    </location>
</feature>
<dbReference type="InterPro" id="IPR040171">
    <property type="entry name" value="USBP1-like"/>
</dbReference>
<dbReference type="Pfam" id="PF10506">
    <property type="entry name" value="USHBP1_PDZ-bd"/>
    <property type="match status" value="1"/>
</dbReference>
<feature type="coiled-coil region" evidence="1">
    <location>
        <begin position="205"/>
        <end position="239"/>
    </location>
</feature>
<evidence type="ECO:0000313" key="4">
    <source>
        <dbReference type="Proteomes" id="UP000887565"/>
    </source>
</evidence>
<dbReference type="InterPro" id="IPR009003">
    <property type="entry name" value="Peptidase_S1_PA"/>
</dbReference>
<feature type="compositionally biased region" description="Basic and acidic residues" evidence="2">
    <location>
        <begin position="386"/>
        <end position="410"/>
    </location>
</feature>
<dbReference type="Proteomes" id="UP000887565">
    <property type="component" value="Unplaced"/>
</dbReference>
<dbReference type="InterPro" id="IPR043504">
    <property type="entry name" value="Peptidase_S1_PA_chymotrypsin"/>
</dbReference>
<dbReference type="PANTHER" id="PTHR23347">
    <property type="entry name" value="COLORECTAL MUTANT CANCER PROTEIN MCC PROTEIN -RELATED"/>
    <property type="match status" value="1"/>
</dbReference>
<keyword evidence="4" id="KW-1185">Reference proteome</keyword>
<dbReference type="WBParaSite" id="nRc.2.0.1.t31207-RA">
    <property type="protein sequence ID" value="nRc.2.0.1.t31207-RA"/>
    <property type="gene ID" value="nRc.2.0.1.g31207"/>
</dbReference>
<feature type="region of interest" description="Disordered" evidence="2">
    <location>
        <begin position="382"/>
        <end position="410"/>
    </location>
</feature>
<evidence type="ECO:0000259" key="3">
    <source>
        <dbReference type="Pfam" id="PF10506"/>
    </source>
</evidence>
<accession>A0A915JXY8</accession>
<protein>
    <submittedName>
        <fullName evidence="5">Harmonin-binding protein USHBP1 PDZ-binding domain-containing protein</fullName>
    </submittedName>
</protein>
<dbReference type="Gene3D" id="2.40.10.10">
    <property type="entry name" value="Trypsin-like serine proteases"/>
    <property type="match status" value="1"/>
</dbReference>
<evidence type="ECO:0000313" key="5">
    <source>
        <dbReference type="WBParaSite" id="nRc.2.0.1.t31207-RA"/>
    </source>
</evidence>
<dbReference type="InterPro" id="IPR019536">
    <property type="entry name" value="USHBP1_PDZ-bd"/>
</dbReference>
<organism evidence="4 5">
    <name type="scientific">Romanomermis culicivorax</name>
    <name type="common">Nematode worm</name>
    <dbReference type="NCBI Taxonomy" id="13658"/>
    <lineage>
        <taxon>Eukaryota</taxon>
        <taxon>Metazoa</taxon>
        <taxon>Ecdysozoa</taxon>
        <taxon>Nematoda</taxon>
        <taxon>Enoplea</taxon>
        <taxon>Dorylaimia</taxon>
        <taxon>Mermithida</taxon>
        <taxon>Mermithoidea</taxon>
        <taxon>Mermithidae</taxon>
        <taxon>Romanomermis</taxon>
    </lineage>
</organism>
<dbReference type="PANTHER" id="PTHR23347:SF6">
    <property type="entry name" value="FI17904P1"/>
    <property type="match status" value="1"/>
</dbReference>
<keyword evidence="1" id="KW-0175">Coiled coil</keyword>
<reference evidence="5" key="1">
    <citation type="submission" date="2022-11" db="UniProtKB">
        <authorList>
            <consortium name="WormBaseParasite"/>
        </authorList>
    </citation>
    <scope>IDENTIFICATION</scope>
</reference>
<sequence length="524" mass="59584">MDQTKAQLNIMQASLSESKSYNENLSIICSQLESNQTALNLALEKANQIKEANDALLILIETQLAVFLANYRLSEAVDQELSMESLKDECQKLNVVSKMQRKRAVTVAMETLNKFNEHEHLLESNGIFEDKSSKDIFECEEKLKGHINRLQCEKDKIMATLLPVSTSLHDIIDKNSFSSESVTFSCNEEEGALGSDITKNLNSSAKTLNLENAIMQQELTKLKEERTDLRAQIFMIQKERELYVLTLLAKETELEACRIQNNYLSRKIENGNQIDKTSNVNHLVRKFTQTLDKLSAQIDYKSRQTETYISELKQANQSLLETIGKIRIKYEKESQRLKTEYKIKCNALESKVNDLQFTINSMIEKTAKKMYVNGQNVKLGKKGWSGKRDGQENGMVEEKGWSGKRDGRENGMVEEKGCEDIAIGSTITSSRLRKGDSGNPMVCLVRNNFYVTGVVFGVSRYESSATEYSIHFVWVPTYLPWIASILASKSNTQKKSESFAQPKRVKCVPFFKFCHRLKTVPMLG</sequence>
<evidence type="ECO:0000256" key="2">
    <source>
        <dbReference type="SAM" id="MobiDB-lite"/>
    </source>
</evidence>
<dbReference type="AlphaFoldDB" id="A0A915JXY8"/>
<name>A0A915JXY8_ROMCU</name>
<proteinExistence type="predicted"/>